<reference evidence="4 5" key="1">
    <citation type="submission" date="2019-01" db="EMBL/GenBank/DDBJ databases">
        <authorList>
            <consortium name="Pathogen Informatics"/>
        </authorList>
    </citation>
    <scope>NUCLEOTIDE SEQUENCE [LARGE SCALE GENOMIC DNA]</scope>
    <source>
        <strain evidence="4 5">NCTC10194</strain>
    </source>
</reference>
<organism evidence="4 5">
    <name type="scientific">Mycoplasmopsis glycophila</name>
    <dbReference type="NCBI Taxonomy" id="171285"/>
    <lineage>
        <taxon>Bacteria</taxon>
        <taxon>Bacillati</taxon>
        <taxon>Mycoplasmatota</taxon>
        <taxon>Mycoplasmoidales</taxon>
        <taxon>Metamycoplasmataceae</taxon>
        <taxon>Mycoplasmopsis</taxon>
    </lineage>
</organism>
<keyword evidence="4" id="KW-0808">Transferase</keyword>
<accession>A0A449AUS2</accession>
<dbReference type="Gene3D" id="3.90.1150.10">
    <property type="entry name" value="Aspartate Aminotransferase, domain 1"/>
    <property type="match status" value="1"/>
</dbReference>
<dbReference type="PANTHER" id="PTHR43586:SF8">
    <property type="entry name" value="CYSTEINE DESULFURASE 1, CHLOROPLASTIC"/>
    <property type="match status" value="1"/>
</dbReference>
<proteinExistence type="predicted"/>
<dbReference type="InterPro" id="IPR015421">
    <property type="entry name" value="PyrdxlP-dep_Trfase_major"/>
</dbReference>
<evidence type="ECO:0000313" key="5">
    <source>
        <dbReference type="Proteomes" id="UP000290815"/>
    </source>
</evidence>
<dbReference type="GO" id="GO:0031071">
    <property type="term" value="F:cysteine desulfurase activity"/>
    <property type="evidence" value="ECO:0007669"/>
    <property type="project" value="UniProtKB-EC"/>
</dbReference>
<dbReference type="KEGG" id="mgly:NCTC10194_00222"/>
<dbReference type="Proteomes" id="UP000290815">
    <property type="component" value="Chromosome"/>
</dbReference>
<dbReference type="EMBL" id="LR215024">
    <property type="protein sequence ID" value="VEU70220.1"/>
    <property type="molecule type" value="Genomic_DNA"/>
</dbReference>
<protein>
    <submittedName>
        <fullName evidence="4">Probable cysteine desulfurase</fullName>
        <ecNumber evidence="4">2.8.1.7</ecNumber>
    </submittedName>
</protein>
<gene>
    <name evidence="4" type="primary">csd</name>
    <name evidence="4" type="ORF">NCTC10194_00222</name>
</gene>
<dbReference type="RefSeq" id="WP_027333816.1">
    <property type="nucleotide sequence ID" value="NZ_LR215024.1"/>
</dbReference>
<dbReference type="AlphaFoldDB" id="A0A449AUS2"/>
<dbReference type="InterPro" id="IPR015422">
    <property type="entry name" value="PyrdxlP-dep_Trfase_small"/>
</dbReference>
<dbReference type="PANTHER" id="PTHR43586">
    <property type="entry name" value="CYSTEINE DESULFURASE"/>
    <property type="match status" value="1"/>
</dbReference>
<evidence type="ECO:0000313" key="4">
    <source>
        <dbReference type="EMBL" id="VEU70220.1"/>
    </source>
</evidence>
<dbReference type="InterPro" id="IPR015424">
    <property type="entry name" value="PyrdxlP-dep_Trfase"/>
</dbReference>
<sequence>MKNTQIRKHFPILKKITYFDSAALVLKPKSAIDANTDFYLNQSISTRTSDTPLGNIVYQTLERTREKTAKLIDASPEEVIFTSGTTESLNNFALMSKKILKKNDVILLSTYNHSSNIIPWIEVAKEVGAKIKYSENLLEDITPKTKIIAFAQETNNFNHKEEVSKIIKKAHKLGALVVSDAAQAIVHEKVSLTSFDVIVFSANKFYGPTGFGVLAIKKELLKKLSPAKFGGGSITEVDKNSNWGLKDTIAAFEPGTPNLAGFFMFEKAIDFFNTIGYDKTQKVLTKLSNYLHEKLLKLDNIDVLSQKGDYIALINVKNINSQDVATYLGSKNIYTRAGILCAPYLRNIRSEKSYLRISLGIYNNFDDIDKLIEVLKNGGDFYAF</sequence>
<feature type="domain" description="Aminotransferase class V" evidence="3">
    <location>
        <begin position="17"/>
        <end position="371"/>
    </location>
</feature>
<keyword evidence="2" id="KW-0663">Pyridoxal phosphate</keyword>
<name>A0A449AUS2_9BACT</name>
<evidence type="ECO:0000259" key="3">
    <source>
        <dbReference type="Pfam" id="PF00266"/>
    </source>
</evidence>
<evidence type="ECO:0000256" key="1">
    <source>
        <dbReference type="ARBA" id="ARBA00001933"/>
    </source>
</evidence>
<dbReference type="EC" id="2.8.1.7" evidence="4"/>
<dbReference type="Pfam" id="PF00266">
    <property type="entry name" value="Aminotran_5"/>
    <property type="match status" value="1"/>
</dbReference>
<comment type="cofactor">
    <cofactor evidence="1">
        <name>pyridoxal 5'-phosphate</name>
        <dbReference type="ChEBI" id="CHEBI:597326"/>
    </cofactor>
</comment>
<dbReference type="Gene3D" id="3.40.640.10">
    <property type="entry name" value="Type I PLP-dependent aspartate aminotransferase-like (Major domain)"/>
    <property type="match status" value="1"/>
</dbReference>
<evidence type="ECO:0000256" key="2">
    <source>
        <dbReference type="ARBA" id="ARBA00022898"/>
    </source>
</evidence>
<keyword evidence="5" id="KW-1185">Reference proteome</keyword>
<dbReference type="SUPFAM" id="SSF53383">
    <property type="entry name" value="PLP-dependent transferases"/>
    <property type="match status" value="1"/>
</dbReference>
<dbReference type="InterPro" id="IPR000192">
    <property type="entry name" value="Aminotrans_V_dom"/>
</dbReference>